<dbReference type="InterPro" id="IPR029063">
    <property type="entry name" value="SAM-dependent_MTases_sf"/>
</dbReference>
<dbReference type="Gene3D" id="1.10.8.100">
    <property type="entry name" value="Ribosomal RNA adenine dimethylase-like, domain 2"/>
    <property type="match status" value="1"/>
</dbReference>
<dbReference type="InterPro" id="IPR023165">
    <property type="entry name" value="rRNA_Ade_diMease-like_C"/>
</dbReference>
<name>A0A0F8YTM8_9ZZZZ</name>
<proteinExistence type="predicted"/>
<dbReference type="EMBL" id="LAZR01051601">
    <property type="protein sequence ID" value="KKK84808.1"/>
    <property type="molecule type" value="Genomic_DNA"/>
</dbReference>
<sequence>RRKTLRNSLGALAPEAEEALALAGIDPGLRAEKLSIEDFASIADSLAGLTAK</sequence>
<comment type="caution">
    <text evidence="1">The sequence shown here is derived from an EMBL/GenBank/DDBJ whole genome shotgun (WGS) entry which is preliminary data.</text>
</comment>
<gene>
    <name evidence="1" type="ORF">LCGC14_2779600</name>
</gene>
<dbReference type="AlphaFoldDB" id="A0A0F8YTM8"/>
<evidence type="ECO:0000313" key="1">
    <source>
        <dbReference type="EMBL" id="KKK84808.1"/>
    </source>
</evidence>
<accession>A0A0F8YTM8</accession>
<feature type="non-terminal residue" evidence="1">
    <location>
        <position position="1"/>
    </location>
</feature>
<evidence type="ECO:0008006" key="2">
    <source>
        <dbReference type="Google" id="ProtNLM"/>
    </source>
</evidence>
<protein>
    <recommendedName>
        <fullName evidence="2">Ribosomal RNA adenine methylase transferase N-terminal domain-containing protein</fullName>
    </recommendedName>
</protein>
<reference evidence="1" key="1">
    <citation type="journal article" date="2015" name="Nature">
        <title>Complex archaea that bridge the gap between prokaryotes and eukaryotes.</title>
        <authorList>
            <person name="Spang A."/>
            <person name="Saw J.H."/>
            <person name="Jorgensen S.L."/>
            <person name="Zaremba-Niedzwiedzka K."/>
            <person name="Martijn J."/>
            <person name="Lind A.E."/>
            <person name="van Eijk R."/>
            <person name="Schleper C."/>
            <person name="Guy L."/>
            <person name="Ettema T.J."/>
        </authorList>
    </citation>
    <scope>NUCLEOTIDE SEQUENCE</scope>
</reference>
<organism evidence="1">
    <name type="scientific">marine sediment metagenome</name>
    <dbReference type="NCBI Taxonomy" id="412755"/>
    <lineage>
        <taxon>unclassified sequences</taxon>
        <taxon>metagenomes</taxon>
        <taxon>ecological metagenomes</taxon>
    </lineage>
</organism>
<dbReference type="SUPFAM" id="SSF53335">
    <property type="entry name" value="S-adenosyl-L-methionine-dependent methyltransferases"/>
    <property type="match status" value="1"/>
</dbReference>